<dbReference type="SUPFAM" id="SSF46894">
    <property type="entry name" value="C-terminal effector domain of the bipartite response regulators"/>
    <property type="match status" value="1"/>
</dbReference>
<evidence type="ECO:0000313" key="5">
    <source>
        <dbReference type="Proteomes" id="UP000182740"/>
    </source>
</evidence>
<dbReference type="RefSeq" id="WP_072477317.1">
    <property type="nucleotide sequence ID" value="NZ_FPJG01000006.1"/>
</dbReference>
<sequence length="769" mass="82315">MSADLWRVLDRHRKNPGFAGREEELKALTGLLGPRPAGVRLVTLTGPAGIGKTRLFAQWWEQLPPGGPAVVAGRAERTAPPFEVFSDALDGWLRQLPEPPLDEDGMVRLAGIFPALPGHRPASGGGRADAVFAAIRALLLRAAGPDGLVLFCDDMHWADPESLALLEFLCREPPAVPILIVLAYRSAQAGAGLTAVAETARRHGVLHALELGGLAETEADRLLPPGLDVPARRALYREGDGNPGLLRALAGAEPPAGYLGSAELRTGLPPVLTDAPAGDLSRLSREAWPTAHAAAVCGDPFDPAMAGWVAAAEPDQLRESLGELRRCGVLEPAPDGRLSFRDPVLRAGAYHASGSGWRRDAHARAVSWLERAGAGAEAQAQHLEHIAVTGDAVSARVLTEAARDTLSRSPGRAARWLERAAQLLRGEPAGEDRLALGRALTLSGRFAEAERVLLAVDLPEAGRWRAKVYRFLGRYSEAAHETRVRRPSAGVRAELLATAMECHGWQDATPADDLAREPSAGEAAVCSLLAAAWGRLDRRDGLARHTERATALVDRLGDEHLVPELETLRWLAEAEWRLGRPGDAARHLARGRRLASEFGQHFLRSRFSAGLGRLALAAGELDAAAYHTEEAMGCAEILASPALLVEAQVLRAGLGVATGDVETGVLYAQRAVEFASRLEDANLDLARRTLHQARTARAEPSAASHTLKLLSHREEQIALLVSEGRTNQQIARELDLSHKTVETYLGRIFKKLGISARTQVAHLVGVAGG</sequence>
<reference evidence="5" key="1">
    <citation type="submission" date="2016-11" db="EMBL/GenBank/DDBJ databases">
        <authorList>
            <person name="Varghese N."/>
            <person name="Submissions S."/>
        </authorList>
    </citation>
    <scope>NUCLEOTIDE SEQUENCE [LARGE SCALE GENOMIC DNA]</scope>
    <source>
        <strain evidence="5">DSM 44671</strain>
    </source>
</reference>
<dbReference type="GO" id="GO:0004016">
    <property type="term" value="F:adenylate cyclase activity"/>
    <property type="evidence" value="ECO:0007669"/>
    <property type="project" value="TreeGrafter"/>
</dbReference>
<dbReference type="PANTHER" id="PTHR16305:SF35">
    <property type="entry name" value="TRANSCRIPTIONAL ACTIVATOR DOMAIN"/>
    <property type="match status" value="1"/>
</dbReference>
<evidence type="ECO:0000256" key="2">
    <source>
        <dbReference type="ARBA" id="ARBA00022840"/>
    </source>
</evidence>
<dbReference type="GO" id="GO:0005524">
    <property type="term" value="F:ATP binding"/>
    <property type="evidence" value="ECO:0007669"/>
    <property type="project" value="UniProtKB-KW"/>
</dbReference>
<dbReference type="PROSITE" id="PS50043">
    <property type="entry name" value="HTH_LUXR_2"/>
    <property type="match status" value="1"/>
</dbReference>
<evidence type="ECO:0000313" key="4">
    <source>
        <dbReference type="EMBL" id="SFW72981.1"/>
    </source>
</evidence>
<dbReference type="OrthoDB" id="4500249at2"/>
<dbReference type="InterPro" id="IPR011990">
    <property type="entry name" value="TPR-like_helical_dom_sf"/>
</dbReference>
<name>A0A1K1RMA3_9PSEU</name>
<dbReference type="PRINTS" id="PR00038">
    <property type="entry name" value="HTHLUXR"/>
</dbReference>
<dbReference type="InterPro" id="IPR041664">
    <property type="entry name" value="AAA_16"/>
</dbReference>
<gene>
    <name evidence="4" type="ORF">SAMN04489730_3536</name>
</gene>
<dbReference type="InterPro" id="IPR027417">
    <property type="entry name" value="P-loop_NTPase"/>
</dbReference>
<dbReference type="GO" id="GO:0003677">
    <property type="term" value="F:DNA binding"/>
    <property type="evidence" value="ECO:0007669"/>
    <property type="project" value="InterPro"/>
</dbReference>
<dbReference type="Gene3D" id="3.40.50.300">
    <property type="entry name" value="P-loop containing nucleotide triphosphate hydrolases"/>
    <property type="match status" value="1"/>
</dbReference>
<dbReference type="SMART" id="SM00421">
    <property type="entry name" value="HTH_LUXR"/>
    <property type="match status" value="1"/>
</dbReference>
<evidence type="ECO:0000259" key="3">
    <source>
        <dbReference type="PROSITE" id="PS50043"/>
    </source>
</evidence>
<dbReference type="InterPro" id="IPR036388">
    <property type="entry name" value="WH-like_DNA-bd_sf"/>
</dbReference>
<dbReference type="Pfam" id="PF13191">
    <property type="entry name" value="AAA_16"/>
    <property type="match status" value="1"/>
</dbReference>
<dbReference type="EMBL" id="FPJG01000006">
    <property type="protein sequence ID" value="SFW72981.1"/>
    <property type="molecule type" value="Genomic_DNA"/>
</dbReference>
<dbReference type="InterPro" id="IPR016032">
    <property type="entry name" value="Sig_transdc_resp-reg_C-effctor"/>
</dbReference>
<dbReference type="SUPFAM" id="SSF52540">
    <property type="entry name" value="P-loop containing nucleoside triphosphate hydrolases"/>
    <property type="match status" value="1"/>
</dbReference>
<feature type="domain" description="HTH luxR-type" evidence="3">
    <location>
        <begin position="703"/>
        <end position="768"/>
    </location>
</feature>
<dbReference type="STRING" id="546364.SAMN04489730_3536"/>
<organism evidence="4 5">
    <name type="scientific">Amycolatopsis australiensis</name>
    <dbReference type="NCBI Taxonomy" id="546364"/>
    <lineage>
        <taxon>Bacteria</taxon>
        <taxon>Bacillati</taxon>
        <taxon>Actinomycetota</taxon>
        <taxon>Actinomycetes</taxon>
        <taxon>Pseudonocardiales</taxon>
        <taxon>Pseudonocardiaceae</taxon>
        <taxon>Amycolatopsis</taxon>
    </lineage>
</organism>
<dbReference type="CDD" id="cd06170">
    <property type="entry name" value="LuxR_C_like"/>
    <property type="match status" value="1"/>
</dbReference>
<dbReference type="GO" id="GO:0006355">
    <property type="term" value="P:regulation of DNA-templated transcription"/>
    <property type="evidence" value="ECO:0007669"/>
    <property type="project" value="InterPro"/>
</dbReference>
<evidence type="ECO:0000256" key="1">
    <source>
        <dbReference type="ARBA" id="ARBA00022741"/>
    </source>
</evidence>
<keyword evidence="5" id="KW-1185">Reference proteome</keyword>
<dbReference type="PROSITE" id="PS00622">
    <property type="entry name" value="HTH_LUXR_1"/>
    <property type="match status" value="1"/>
</dbReference>
<dbReference type="PANTHER" id="PTHR16305">
    <property type="entry name" value="TESTICULAR SOLUBLE ADENYLYL CYCLASE"/>
    <property type="match status" value="1"/>
</dbReference>
<dbReference type="Proteomes" id="UP000182740">
    <property type="component" value="Unassembled WGS sequence"/>
</dbReference>
<dbReference type="GO" id="GO:0005737">
    <property type="term" value="C:cytoplasm"/>
    <property type="evidence" value="ECO:0007669"/>
    <property type="project" value="TreeGrafter"/>
</dbReference>
<dbReference type="Gene3D" id="1.10.10.10">
    <property type="entry name" value="Winged helix-like DNA-binding domain superfamily/Winged helix DNA-binding domain"/>
    <property type="match status" value="1"/>
</dbReference>
<proteinExistence type="predicted"/>
<dbReference type="Pfam" id="PF00196">
    <property type="entry name" value="GerE"/>
    <property type="match status" value="1"/>
</dbReference>
<keyword evidence="1" id="KW-0547">Nucleotide-binding</keyword>
<dbReference type="Gene3D" id="1.25.40.10">
    <property type="entry name" value="Tetratricopeptide repeat domain"/>
    <property type="match status" value="1"/>
</dbReference>
<accession>A0A1K1RMA3</accession>
<dbReference type="AlphaFoldDB" id="A0A1K1RMA3"/>
<dbReference type="InterPro" id="IPR000792">
    <property type="entry name" value="Tscrpt_reg_LuxR_C"/>
</dbReference>
<protein>
    <submittedName>
        <fullName evidence="4">Regulatory protein, luxR family</fullName>
    </submittedName>
</protein>
<dbReference type="SUPFAM" id="SSF48452">
    <property type="entry name" value="TPR-like"/>
    <property type="match status" value="1"/>
</dbReference>
<keyword evidence="2" id="KW-0067">ATP-binding</keyword>